<gene>
    <name evidence="4" type="ORF">B0I29_108192</name>
</gene>
<dbReference type="EMBL" id="QLMJ01000008">
    <property type="protein sequence ID" value="RAK36602.1"/>
    <property type="molecule type" value="Genomic_DNA"/>
</dbReference>
<keyword evidence="5" id="KW-1185">Reference proteome</keyword>
<name>A0A327ZAH2_9ACTN</name>
<keyword evidence="2" id="KW-0472">Membrane</keyword>
<dbReference type="AlphaFoldDB" id="A0A327ZAH2"/>
<dbReference type="InterPro" id="IPR029058">
    <property type="entry name" value="AB_hydrolase_fold"/>
</dbReference>
<dbReference type="GO" id="GO:0016787">
    <property type="term" value="F:hydrolase activity"/>
    <property type="evidence" value="ECO:0007669"/>
    <property type="project" value="UniProtKB-KW"/>
</dbReference>
<keyword evidence="2" id="KW-1133">Transmembrane helix</keyword>
<keyword evidence="1" id="KW-0378">Hydrolase</keyword>
<feature type="domain" description="BD-FAE-like" evidence="3">
    <location>
        <begin position="142"/>
        <end position="338"/>
    </location>
</feature>
<feature type="transmembrane region" description="Helical" evidence="2">
    <location>
        <begin position="12"/>
        <end position="31"/>
    </location>
</feature>
<dbReference type="SUPFAM" id="SSF53474">
    <property type="entry name" value="alpha/beta-Hydrolases"/>
    <property type="match status" value="1"/>
</dbReference>
<keyword evidence="2" id="KW-0812">Transmembrane</keyword>
<evidence type="ECO:0000313" key="4">
    <source>
        <dbReference type="EMBL" id="RAK36602.1"/>
    </source>
</evidence>
<dbReference type="InterPro" id="IPR049492">
    <property type="entry name" value="BD-FAE-like_dom"/>
</dbReference>
<organism evidence="4 5">
    <name type="scientific">Actinoplanes lutulentus</name>
    <dbReference type="NCBI Taxonomy" id="1287878"/>
    <lineage>
        <taxon>Bacteria</taxon>
        <taxon>Bacillati</taxon>
        <taxon>Actinomycetota</taxon>
        <taxon>Actinomycetes</taxon>
        <taxon>Micromonosporales</taxon>
        <taxon>Micromonosporaceae</taxon>
        <taxon>Actinoplanes</taxon>
    </lineage>
</organism>
<feature type="transmembrane region" description="Helical" evidence="2">
    <location>
        <begin position="43"/>
        <end position="63"/>
    </location>
</feature>
<dbReference type="Gene3D" id="3.40.50.1820">
    <property type="entry name" value="alpha/beta hydrolase"/>
    <property type="match status" value="1"/>
</dbReference>
<comment type="caution">
    <text evidence="4">The sequence shown here is derived from an EMBL/GenBank/DDBJ whole genome shotgun (WGS) entry which is preliminary data.</text>
</comment>
<reference evidence="4 5" key="1">
    <citation type="submission" date="2018-06" db="EMBL/GenBank/DDBJ databases">
        <title>Genomic Encyclopedia of Type Strains, Phase III (KMG-III): the genomes of soil and plant-associated and newly described type strains.</title>
        <authorList>
            <person name="Whitman W."/>
        </authorList>
    </citation>
    <scope>NUCLEOTIDE SEQUENCE [LARGE SCALE GENOMIC DNA]</scope>
    <source>
        <strain evidence="4 5">CGMCC 4.7090</strain>
    </source>
</reference>
<accession>A0A327ZAH2</accession>
<proteinExistence type="predicted"/>
<sequence>MNKWVERTLFTALYVVATVAFLLVASTFLPTPVNVVGAILSSLPAYVITIALLLTAGAGWLWWCRRTRARQVLVVLTALTLLGGIVVFGQQLSLAHRENTDLDVTKMFALSDGDTAPDETVTYLRFNGEDVPLSVWRPVGGSQAGAPVIVMVHGGGWVSGSRLEGTPPGHARWFAEHGYLVISADYTLSNQQRHLWDVTESQIGCALAWTGANAQRFGGDLSRLSMVGDSAGGNLALQAAYKGNAGTLSPACEGTLPRVRAVSVLYPGADMADLYENSSSRTFLEQYLGGSPQQYPDRYAATTVTNHISTQAPPTLITVGTSDGLVPPKGSYKLYAKLQDSGVTSELIKIPHGQHVFDLPSAVGTQVWRQATLRWFTGHVA</sequence>
<protein>
    <submittedName>
        <fullName evidence="4">Acetyl esterase/lipase</fullName>
    </submittedName>
</protein>
<dbReference type="Pfam" id="PF20434">
    <property type="entry name" value="BD-FAE"/>
    <property type="match status" value="1"/>
</dbReference>
<dbReference type="RefSeq" id="WP_111650415.1">
    <property type="nucleotide sequence ID" value="NZ_JACHWI010000007.1"/>
</dbReference>
<evidence type="ECO:0000256" key="2">
    <source>
        <dbReference type="SAM" id="Phobius"/>
    </source>
</evidence>
<dbReference type="InterPro" id="IPR050300">
    <property type="entry name" value="GDXG_lipolytic_enzyme"/>
</dbReference>
<dbReference type="OrthoDB" id="9803828at2"/>
<dbReference type="PANTHER" id="PTHR48081">
    <property type="entry name" value="AB HYDROLASE SUPERFAMILY PROTEIN C4A8.06C"/>
    <property type="match status" value="1"/>
</dbReference>
<feature type="transmembrane region" description="Helical" evidence="2">
    <location>
        <begin position="72"/>
        <end position="89"/>
    </location>
</feature>
<evidence type="ECO:0000313" key="5">
    <source>
        <dbReference type="Proteomes" id="UP000249341"/>
    </source>
</evidence>
<evidence type="ECO:0000256" key="1">
    <source>
        <dbReference type="ARBA" id="ARBA00022801"/>
    </source>
</evidence>
<dbReference type="Proteomes" id="UP000249341">
    <property type="component" value="Unassembled WGS sequence"/>
</dbReference>
<evidence type="ECO:0000259" key="3">
    <source>
        <dbReference type="Pfam" id="PF20434"/>
    </source>
</evidence>